<proteinExistence type="predicted"/>
<name>A0A165E1K6_9APHY</name>
<keyword evidence="2" id="KW-1185">Reference proteome</keyword>
<organism evidence="1 2">
    <name type="scientific">Laetiporus sulphureus 93-53</name>
    <dbReference type="NCBI Taxonomy" id="1314785"/>
    <lineage>
        <taxon>Eukaryota</taxon>
        <taxon>Fungi</taxon>
        <taxon>Dikarya</taxon>
        <taxon>Basidiomycota</taxon>
        <taxon>Agaricomycotina</taxon>
        <taxon>Agaricomycetes</taxon>
        <taxon>Polyporales</taxon>
        <taxon>Laetiporus</taxon>
    </lineage>
</organism>
<evidence type="ECO:0000313" key="2">
    <source>
        <dbReference type="Proteomes" id="UP000076871"/>
    </source>
</evidence>
<dbReference type="InParanoid" id="A0A165E1K6"/>
<gene>
    <name evidence="1" type="ORF">LAESUDRAFT_726274</name>
</gene>
<accession>A0A165E1K6</accession>
<protein>
    <submittedName>
        <fullName evidence="1">Uncharacterized protein</fullName>
    </submittedName>
</protein>
<dbReference type="GeneID" id="63826025"/>
<reference evidence="1 2" key="1">
    <citation type="journal article" date="2016" name="Mol. Biol. Evol.">
        <title>Comparative Genomics of Early-Diverging Mushroom-Forming Fungi Provides Insights into the Origins of Lignocellulose Decay Capabilities.</title>
        <authorList>
            <person name="Nagy L.G."/>
            <person name="Riley R."/>
            <person name="Tritt A."/>
            <person name="Adam C."/>
            <person name="Daum C."/>
            <person name="Floudas D."/>
            <person name="Sun H."/>
            <person name="Yadav J.S."/>
            <person name="Pangilinan J."/>
            <person name="Larsson K.H."/>
            <person name="Matsuura K."/>
            <person name="Barry K."/>
            <person name="Labutti K."/>
            <person name="Kuo R."/>
            <person name="Ohm R.A."/>
            <person name="Bhattacharya S.S."/>
            <person name="Shirouzu T."/>
            <person name="Yoshinaga Y."/>
            <person name="Martin F.M."/>
            <person name="Grigoriev I.V."/>
            <person name="Hibbett D.S."/>
        </authorList>
    </citation>
    <scope>NUCLEOTIDE SEQUENCE [LARGE SCALE GENOMIC DNA]</scope>
    <source>
        <strain evidence="1 2">93-53</strain>
    </source>
</reference>
<dbReference type="RefSeq" id="XP_040763811.1">
    <property type="nucleotide sequence ID" value="XM_040908996.1"/>
</dbReference>
<dbReference type="EMBL" id="KV427626">
    <property type="protein sequence ID" value="KZT06071.1"/>
    <property type="molecule type" value="Genomic_DNA"/>
</dbReference>
<dbReference type="AlphaFoldDB" id="A0A165E1K6"/>
<dbReference type="Proteomes" id="UP000076871">
    <property type="component" value="Unassembled WGS sequence"/>
</dbReference>
<sequence>MFRSDRYVLLDDRLEDGASYYLPRVRPITSVWIMRVRRWTRRAAEQFSRHNHREERLVVRGRWRIEPDAGKAETVQSAEAIEDYAGLQYCYCPFI</sequence>
<evidence type="ECO:0000313" key="1">
    <source>
        <dbReference type="EMBL" id="KZT06071.1"/>
    </source>
</evidence>